<gene>
    <name evidence="2" type="ORF">QBC33DRAFT_459733</name>
</gene>
<dbReference type="GeneID" id="85308130"/>
<evidence type="ECO:0000259" key="1">
    <source>
        <dbReference type="Pfam" id="PF06283"/>
    </source>
</evidence>
<dbReference type="Gene3D" id="3.40.50.880">
    <property type="match status" value="1"/>
</dbReference>
<keyword evidence="3" id="KW-1185">Reference proteome</keyword>
<name>A0AAJ0FJK4_9PEZI</name>
<dbReference type="EMBL" id="MU839029">
    <property type="protein sequence ID" value="KAK1763200.1"/>
    <property type="molecule type" value="Genomic_DNA"/>
</dbReference>
<accession>A0AAJ0FJK4</accession>
<dbReference type="PANTHER" id="PTHR40469:SF2">
    <property type="entry name" value="GALACTOSE-BINDING DOMAIN-LIKE SUPERFAMILY PROTEIN"/>
    <property type="match status" value="1"/>
</dbReference>
<sequence>MSPTTPPQPSQPLQVLIFTKTSSYRHTSIEPAIAALTRLSATTQQPGTSHPTPISVTTSSSATIFTPSSLSRFSAILLLQNSGAFLTAPQLASLRAYVRAGGGVVGVHCAAAGMLAGEDPDPDPERWYGRLLGGAFAGHPEPQRGVVRVVDAGHGIVRGTVGKGEGRWWVEEGEGNGWRWEWFDEWYNFKENPRLAGDVHVLLSVDEGSYEGGEHGEDHPIAWCQEFEGGRSFYTALGHFDEAYEDEAFMGQLLNGILWVARII</sequence>
<dbReference type="RefSeq" id="XP_060279413.1">
    <property type="nucleotide sequence ID" value="XM_060424943.1"/>
</dbReference>
<organism evidence="2 3">
    <name type="scientific">Phialemonium atrogriseum</name>
    <dbReference type="NCBI Taxonomy" id="1093897"/>
    <lineage>
        <taxon>Eukaryota</taxon>
        <taxon>Fungi</taxon>
        <taxon>Dikarya</taxon>
        <taxon>Ascomycota</taxon>
        <taxon>Pezizomycotina</taxon>
        <taxon>Sordariomycetes</taxon>
        <taxon>Sordariomycetidae</taxon>
        <taxon>Cephalothecales</taxon>
        <taxon>Cephalothecaceae</taxon>
        <taxon>Phialemonium</taxon>
    </lineage>
</organism>
<evidence type="ECO:0000313" key="2">
    <source>
        <dbReference type="EMBL" id="KAK1763200.1"/>
    </source>
</evidence>
<reference evidence="2" key="1">
    <citation type="submission" date="2023-06" db="EMBL/GenBank/DDBJ databases">
        <title>Genome-scale phylogeny and comparative genomics of the fungal order Sordariales.</title>
        <authorList>
            <consortium name="Lawrence Berkeley National Laboratory"/>
            <person name="Hensen N."/>
            <person name="Bonometti L."/>
            <person name="Westerberg I."/>
            <person name="Brannstrom I.O."/>
            <person name="Guillou S."/>
            <person name="Cros-Aarteil S."/>
            <person name="Calhoun S."/>
            <person name="Haridas S."/>
            <person name="Kuo A."/>
            <person name="Mondo S."/>
            <person name="Pangilinan J."/>
            <person name="Riley R."/>
            <person name="Labutti K."/>
            <person name="Andreopoulos B."/>
            <person name="Lipzen A."/>
            <person name="Chen C."/>
            <person name="Yanf M."/>
            <person name="Daum C."/>
            <person name="Ng V."/>
            <person name="Clum A."/>
            <person name="Steindorff A."/>
            <person name="Ohm R."/>
            <person name="Martin F."/>
            <person name="Silar P."/>
            <person name="Natvig D."/>
            <person name="Lalanne C."/>
            <person name="Gautier V."/>
            <person name="Ament-Velasquez S.L."/>
            <person name="Kruys A."/>
            <person name="Hutchinson M.I."/>
            <person name="Powell A.J."/>
            <person name="Barry K."/>
            <person name="Miller A.N."/>
            <person name="Grigoriev I.V."/>
            <person name="Debuchy R."/>
            <person name="Gladieux P."/>
            <person name="Thoren M.H."/>
            <person name="Johannesson H."/>
        </authorList>
    </citation>
    <scope>NUCLEOTIDE SEQUENCE</scope>
    <source>
        <strain evidence="2">8032-3</strain>
    </source>
</reference>
<dbReference type="InterPro" id="IPR029010">
    <property type="entry name" value="ThuA-like"/>
</dbReference>
<protein>
    <submittedName>
        <fullName evidence="2">ThuA-like domain-containing protein</fullName>
    </submittedName>
</protein>
<proteinExistence type="predicted"/>
<dbReference type="Proteomes" id="UP001244011">
    <property type="component" value="Unassembled WGS sequence"/>
</dbReference>
<dbReference type="PANTHER" id="PTHR40469">
    <property type="entry name" value="SECRETED GLYCOSYL HYDROLASE"/>
    <property type="match status" value="1"/>
</dbReference>
<dbReference type="SUPFAM" id="SSF52317">
    <property type="entry name" value="Class I glutamine amidotransferase-like"/>
    <property type="match status" value="1"/>
</dbReference>
<dbReference type="Pfam" id="PF06283">
    <property type="entry name" value="ThuA"/>
    <property type="match status" value="1"/>
</dbReference>
<evidence type="ECO:0000313" key="3">
    <source>
        <dbReference type="Proteomes" id="UP001244011"/>
    </source>
</evidence>
<dbReference type="InterPro" id="IPR029062">
    <property type="entry name" value="Class_I_gatase-like"/>
</dbReference>
<feature type="domain" description="ThuA-like" evidence="1">
    <location>
        <begin position="14"/>
        <end position="260"/>
    </location>
</feature>
<comment type="caution">
    <text evidence="2">The sequence shown here is derived from an EMBL/GenBank/DDBJ whole genome shotgun (WGS) entry which is preliminary data.</text>
</comment>
<dbReference type="AlphaFoldDB" id="A0AAJ0FJK4"/>